<dbReference type="EMBL" id="JABEND010000009">
    <property type="protein sequence ID" value="NNG36954.1"/>
    <property type="molecule type" value="Genomic_DNA"/>
</dbReference>
<name>A0A849A7J7_9ACTN</name>
<evidence type="ECO:0000313" key="3">
    <source>
        <dbReference type="Proteomes" id="UP000562984"/>
    </source>
</evidence>
<proteinExistence type="predicted"/>
<keyword evidence="1" id="KW-0812">Transmembrane</keyword>
<feature type="transmembrane region" description="Helical" evidence="1">
    <location>
        <begin position="32"/>
        <end position="53"/>
    </location>
</feature>
<evidence type="ECO:0000313" key="2">
    <source>
        <dbReference type="EMBL" id="NNG36954.1"/>
    </source>
</evidence>
<keyword evidence="3" id="KW-1185">Reference proteome</keyword>
<organism evidence="2 3">
    <name type="scientific">Nakamurella aerolata</name>
    <dbReference type="NCBI Taxonomy" id="1656892"/>
    <lineage>
        <taxon>Bacteria</taxon>
        <taxon>Bacillati</taxon>
        <taxon>Actinomycetota</taxon>
        <taxon>Actinomycetes</taxon>
        <taxon>Nakamurellales</taxon>
        <taxon>Nakamurellaceae</taxon>
        <taxon>Nakamurella</taxon>
    </lineage>
</organism>
<gene>
    <name evidence="2" type="ORF">HKD39_14785</name>
</gene>
<keyword evidence="1" id="KW-0472">Membrane</keyword>
<evidence type="ECO:0000256" key="1">
    <source>
        <dbReference type="SAM" id="Phobius"/>
    </source>
</evidence>
<accession>A0A849A7J7</accession>
<comment type="caution">
    <text evidence="2">The sequence shown here is derived from an EMBL/GenBank/DDBJ whole genome shotgun (WGS) entry which is preliminary data.</text>
</comment>
<feature type="transmembrane region" description="Helical" evidence="1">
    <location>
        <begin position="65"/>
        <end position="83"/>
    </location>
</feature>
<protein>
    <submittedName>
        <fullName evidence="2">Uncharacterized protein</fullName>
    </submittedName>
</protein>
<dbReference type="AlphaFoldDB" id="A0A849A7J7"/>
<dbReference type="RefSeq" id="WP_171200661.1">
    <property type="nucleotide sequence ID" value="NZ_JABEND010000009.1"/>
</dbReference>
<keyword evidence="1" id="KW-1133">Transmembrane helix</keyword>
<sequence length="89" mass="9251">MNVRLIVLAVLSVAVLVCLSVAAVRRRHLTAAGWAVVVAVPCFLLGQIALLVINLVSYVPPRGSSLVLIPTALIGVLAVIVATRPSQTS</sequence>
<reference evidence="2 3" key="1">
    <citation type="submission" date="2020-05" db="EMBL/GenBank/DDBJ databases">
        <title>Nakamurella sp. DB0629 isolated from air conditioner.</title>
        <authorList>
            <person name="Kim D.H."/>
            <person name="Kim D.-U."/>
        </authorList>
    </citation>
    <scope>NUCLEOTIDE SEQUENCE [LARGE SCALE GENOMIC DNA]</scope>
    <source>
        <strain evidence="2 3">DB0629</strain>
    </source>
</reference>
<dbReference type="Proteomes" id="UP000562984">
    <property type="component" value="Unassembled WGS sequence"/>
</dbReference>